<dbReference type="EMBL" id="UINC01000136">
    <property type="protein sequence ID" value="SUZ49812.1"/>
    <property type="molecule type" value="Genomic_DNA"/>
</dbReference>
<organism evidence="1">
    <name type="scientific">marine metagenome</name>
    <dbReference type="NCBI Taxonomy" id="408172"/>
    <lineage>
        <taxon>unclassified sequences</taxon>
        <taxon>metagenomes</taxon>
        <taxon>ecological metagenomes</taxon>
    </lineage>
</organism>
<protein>
    <submittedName>
        <fullName evidence="1">Uncharacterized protein</fullName>
    </submittedName>
</protein>
<proteinExistence type="predicted"/>
<name>A0A381N5D3_9ZZZZ</name>
<gene>
    <name evidence="1" type="ORF">METZ01_LOCUS2666</name>
</gene>
<reference evidence="1" key="1">
    <citation type="submission" date="2018-05" db="EMBL/GenBank/DDBJ databases">
        <authorList>
            <person name="Lanie J.A."/>
            <person name="Ng W.-L."/>
            <person name="Kazmierczak K.M."/>
            <person name="Andrzejewski T.M."/>
            <person name="Davidsen T.M."/>
            <person name="Wayne K.J."/>
            <person name="Tettelin H."/>
            <person name="Glass J.I."/>
            <person name="Rusch D."/>
            <person name="Podicherti R."/>
            <person name="Tsui H.-C.T."/>
            <person name="Winkler M.E."/>
        </authorList>
    </citation>
    <scope>NUCLEOTIDE SEQUENCE</scope>
</reference>
<accession>A0A381N5D3</accession>
<evidence type="ECO:0000313" key="1">
    <source>
        <dbReference type="EMBL" id="SUZ49812.1"/>
    </source>
</evidence>
<dbReference type="AlphaFoldDB" id="A0A381N5D3"/>
<sequence length="85" mass="9539">MAAGIAQQIFFRSGHSQIILNRQMGFRPIDTVKRPPLTLEVDVLRISDSIGRGTLGFLRGTPWWLAGWSPGGTVAQWLERALHKR</sequence>